<evidence type="ECO:0000256" key="2">
    <source>
        <dbReference type="ARBA" id="ARBA00023242"/>
    </source>
</evidence>
<dbReference type="Pfam" id="PF08074">
    <property type="entry name" value="CHDCT2"/>
    <property type="match status" value="1"/>
</dbReference>
<dbReference type="CDD" id="cd18793">
    <property type="entry name" value="SF2_C_SNF"/>
    <property type="match status" value="1"/>
</dbReference>
<sequence length="811" mass="94683">MKLMVSLLNIVMDLKKCCNHPYLFPAASEEAPKLPNGMYLTKDLVKASGKFVLLESMLEKLKRDGHRVLIFSQMTKMLDVLEDLCDGLAYKYERIDGGITGLARQEAIDRFNAPGAQQFIFLLSTRAGGLGINLATADTVIIYDSDWNPHNDIQAFSRAHRLGQANKVMIYRFVTRNSVEERVTQVAKRKMMLTHLVVRPGMGGSKSTNFSKQELDDILKFGTEELFKEESGKESIYYDNKTIEELLDRSKEGIEDKENWANEYLQSFKEEGNEKLLQEVDKDPQYWKHLLEESIQQKQQEEASMLGQGKRIRKTAHVRFHYDLDNQMKFNNTAQDEVEGITWQDQRSDDFSDSYCEDNNSDFGSNSNVEESLPPLLAGEGDNIEVLGFTARQRKSFLNAVMRYGMPPQEAFNSQWLVHDLLGKSEECFQAYTSLFMQHLCEPNNNAETFADGVPREGLIQQHVLSRIAIMSLIRKKVSEFETINGNYSMSQALIKLQEKEKKNKTRMPPTKNDEEMTEEKMETQQTDQTEKEAQQIEGEDEKEKEEVEKKDEKKEEELEKMDVEEEKEKKRVEKVEKESKKTEEVETEMMDIEEEKEKEGVEKVKEETKKTEEEEEKPEMMEMEEKKDDDDDDDDKMEKEAKKTEKVEEEKLEMMEMEKKEVEKMEEETKSEVKETKDREGTEVLKEQPSFMFSISDGRFTMLSLLWDNEEKAALGRETQFWHRRHDYWLLAGIVTHGYCQWQDIQNDERFAIINEPFNGNFHKIKSSFLTKRFKLLEKALVIEEQLRRSSLHKVQQDNKPTITDINKEF</sequence>
<feature type="compositionally biased region" description="Acidic residues" evidence="3">
    <location>
        <begin position="586"/>
        <end position="595"/>
    </location>
</feature>
<protein>
    <recommendedName>
        <fullName evidence="4">Helicase C-terminal domain-containing protein</fullName>
    </recommendedName>
</protein>
<dbReference type="GO" id="GO:0003677">
    <property type="term" value="F:DNA binding"/>
    <property type="evidence" value="ECO:0007669"/>
    <property type="project" value="InterPro"/>
</dbReference>
<dbReference type="GO" id="GO:0042393">
    <property type="term" value="F:histone binding"/>
    <property type="evidence" value="ECO:0007669"/>
    <property type="project" value="TreeGrafter"/>
</dbReference>
<dbReference type="SUPFAM" id="SSF52540">
    <property type="entry name" value="P-loop containing nucleoside triphosphate hydrolases"/>
    <property type="match status" value="1"/>
</dbReference>
<dbReference type="GO" id="GO:0140658">
    <property type="term" value="F:ATP-dependent chromatin remodeler activity"/>
    <property type="evidence" value="ECO:0007669"/>
    <property type="project" value="TreeGrafter"/>
</dbReference>
<organism evidence="5 6">
    <name type="scientific">Petrolisthes cinctipes</name>
    <name type="common">Flat porcelain crab</name>
    <dbReference type="NCBI Taxonomy" id="88211"/>
    <lineage>
        <taxon>Eukaryota</taxon>
        <taxon>Metazoa</taxon>
        <taxon>Ecdysozoa</taxon>
        <taxon>Arthropoda</taxon>
        <taxon>Crustacea</taxon>
        <taxon>Multicrustacea</taxon>
        <taxon>Malacostraca</taxon>
        <taxon>Eumalacostraca</taxon>
        <taxon>Eucarida</taxon>
        <taxon>Decapoda</taxon>
        <taxon>Pleocyemata</taxon>
        <taxon>Anomura</taxon>
        <taxon>Galatheoidea</taxon>
        <taxon>Porcellanidae</taxon>
        <taxon>Petrolisthes</taxon>
    </lineage>
</organism>
<feature type="compositionally biased region" description="Basic and acidic residues" evidence="3">
    <location>
        <begin position="596"/>
        <end position="627"/>
    </location>
</feature>
<dbReference type="PANTHER" id="PTHR45623:SF17">
    <property type="entry name" value="CHROMODOMAIN-HELICASE-DNA-BINDING PROTEIN 3-RELATED"/>
    <property type="match status" value="1"/>
</dbReference>
<dbReference type="InterPro" id="IPR012957">
    <property type="entry name" value="CHD_C2"/>
</dbReference>
<name>A0AAE1KE40_PETCI</name>
<dbReference type="Gene3D" id="3.40.50.300">
    <property type="entry name" value="P-loop containing nucleotide triphosphate hydrolases"/>
    <property type="match status" value="1"/>
</dbReference>
<dbReference type="InterPro" id="IPR049730">
    <property type="entry name" value="SNF2/RAD54-like_C"/>
</dbReference>
<feature type="region of interest" description="Disordered" evidence="3">
    <location>
        <begin position="662"/>
        <end position="683"/>
    </location>
</feature>
<feature type="region of interest" description="Disordered" evidence="3">
    <location>
        <begin position="499"/>
        <end position="650"/>
    </location>
</feature>
<feature type="compositionally biased region" description="Basic and acidic residues" evidence="3">
    <location>
        <begin position="545"/>
        <end position="585"/>
    </location>
</feature>
<dbReference type="SMART" id="SM00490">
    <property type="entry name" value="HELICc"/>
    <property type="match status" value="1"/>
</dbReference>
<proteinExistence type="predicted"/>
<dbReference type="SMART" id="SM01146">
    <property type="entry name" value="DUF1086"/>
    <property type="match status" value="1"/>
</dbReference>
<dbReference type="GO" id="GO:0000785">
    <property type="term" value="C:chromatin"/>
    <property type="evidence" value="ECO:0007669"/>
    <property type="project" value="TreeGrafter"/>
</dbReference>
<feature type="domain" description="Helicase C-terminal" evidence="4">
    <location>
        <begin position="53"/>
        <end position="216"/>
    </location>
</feature>
<evidence type="ECO:0000313" key="6">
    <source>
        <dbReference type="Proteomes" id="UP001286313"/>
    </source>
</evidence>
<dbReference type="GO" id="GO:0016887">
    <property type="term" value="F:ATP hydrolysis activity"/>
    <property type="evidence" value="ECO:0007669"/>
    <property type="project" value="TreeGrafter"/>
</dbReference>
<evidence type="ECO:0000256" key="1">
    <source>
        <dbReference type="ARBA" id="ARBA00022801"/>
    </source>
</evidence>
<keyword evidence="6" id="KW-1185">Reference proteome</keyword>
<keyword evidence="1" id="KW-0378">Hydrolase</keyword>
<reference evidence="5" key="1">
    <citation type="submission" date="2023-10" db="EMBL/GenBank/DDBJ databases">
        <title>Genome assemblies of two species of porcelain crab, Petrolisthes cinctipes and Petrolisthes manimaculis (Anomura: Porcellanidae).</title>
        <authorList>
            <person name="Angst P."/>
        </authorList>
    </citation>
    <scope>NUCLEOTIDE SEQUENCE</scope>
    <source>
        <strain evidence="5">PB745_01</strain>
        <tissue evidence="5">Gill</tissue>
    </source>
</reference>
<gene>
    <name evidence="5" type="ORF">Pcinc_022151</name>
</gene>
<dbReference type="GO" id="GO:0005634">
    <property type="term" value="C:nucleus"/>
    <property type="evidence" value="ECO:0007669"/>
    <property type="project" value="TreeGrafter"/>
</dbReference>
<feature type="compositionally biased region" description="Basic and acidic residues" evidence="3">
    <location>
        <begin position="637"/>
        <end position="650"/>
    </location>
</feature>
<accession>A0AAE1KE40</accession>
<dbReference type="InterPro" id="IPR027417">
    <property type="entry name" value="P-loop_NTPase"/>
</dbReference>
<keyword evidence="2" id="KW-0539">Nucleus</keyword>
<dbReference type="Pfam" id="PF06461">
    <property type="entry name" value="CHDII_SANT-like"/>
    <property type="match status" value="1"/>
</dbReference>
<feature type="compositionally biased region" description="Basic and acidic residues" evidence="3">
    <location>
        <begin position="512"/>
        <end position="535"/>
    </location>
</feature>
<dbReference type="GO" id="GO:0003682">
    <property type="term" value="F:chromatin binding"/>
    <property type="evidence" value="ECO:0007669"/>
    <property type="project" value="TreeGrafter"/>
</dbReference>
<dbReference type="Pfam" id="PF00271">
    <property type="entry name" value="Helicase_C"/>
    <property type="match status" value="1"/>
</dbReference>
<comment type="caution">
    <text evidence="5">The sequence shown here is derived from an EMBL/GenBank/DDBJ whole genome shotgun (WGS) entry which is preliminary data.</text>
</comment>
<dbReference type="PANTHER" id="PTHR45623">
    <property type="entry name" value="CHROMODOMAIN-HELICASE-DNA-BINDING PROTEIN 3-RELATED-RELATED"/>
    <property type="match status" value="1"/>
</dbReference>
<dbReference type="PROSITE" id="PS51194">
    <property type="entry name" value="HELICASE_CTER"/>
    <property type="match status" value="1"/>
</dbReference>
<dbReference type="EMBL" id="JAWQEG010002310">
    <property type="protein sequence ID" value="KAK3872796.1"/>
    <property type="molecule type" value="Genomic_DNA"/>
</dbReference>
<dbReference type="Proteomes" id="UP001286313">
    <property type="component" value="Unassembled WGS sequence"/>
</dbReference>
<dbReference type="AlphaFoldDB" id="A0AAE1KE40"/>
<evidence type="ECO:0000259" key="4">
    <source>
        <dbReference type="PROSITE" id="PS51194"/>
    </source>
</evidence>
<dbReference type="Gene3D" id="1.10.10.60">
    <property type="entry name" value="Homeodomain-like"/>
    <property type="match status" value="1"/>
</dbReference>
<evidence type="ECO:0000313" key="5">
    <source>
        <dbReference type="EMBL" id="KAK3872796.1"/>
    </source>
</evidence>
<dbReference type="InterPro" id="IPR001650">
    <property type="entry name" value="Helicase_C-like"/>
</dbReference>
<dbReference type="InterPro" id="IPR009462">
    <property type="entry name" value="CHD_II_SANT-like"/>
</dbReference>
<evidence type="ECO:0000256" key="3">
    <source>
        <dbReference type="SAM" id="MobiDB-lite"/>
    </source>
</evidence>